<protein>
    <submittedName>
        <fullName evidence="4">Opioid growth factor receptor 2</fullName>
    </submittedName>
</protein>
<keyword evidence="2" id="KW-0812">Transmembrane</keyword>
<gene>
    <name evidence="4" type="primary">LOC115582667</name>
</gene>
<dbReference type="Ensembl" id="ENSSAUT00010014925.1">
    <property type="protein sequence ID" value="ENSSAUP00010014055.1"/>
    <property type="gene ID" value="ENSSAUG00010006601.1"/>
</dbReference>
<name>A0A671UJJ1_SPAAU</name>
<evidence type="ECO:0000259" key="3">
    <source>
        <dbReference type="Pfam" id="PF04664"/>
    </source>
</evidence>
<reference evidence="4" key="3">
    <citation type="submission" date="2025-09" db="UniProtKB">
        <authorList>
            <consortium name="Ensembl"/>
        </authorList>
    </citation>
    <scope>IDENTIFICATION</scope>
</reference>
<reference evidence="4" key="1">
    <citation type="submission" date="2021-04" db="EMBL/GenBank/DDBJ databases">
        <authorList>
            <consortium name="Wellcome Sanger Institute Data Sharing"/>
        </authorList>
    </citation>
    <scope>NUCLEOTIDE SEQUENCE [LARGE SCALE GENOMIC DNA]</scope>
</reference>
<dbReference type="AlphaFoldDB" id="A0A671UJJ1"/>
<reference evidence="4" key="2">
    <citation type="submission" date="2025-08" db="UniProtKB">
        <authorList>
            <consortium name="Ensembl"/>
        </authorList>
    </citation>
    <scope>IDENTIFICATION</scope>
</reference>
<evidence type="ECO:0000256" key="2">
    <source>
        <dbReference type="SAM" id="Phobius"/>
    </source>
</evidence>
<feature type="domain" description="Opioid growth factor receptor (OGFr) conserved" evidence="3">
    <location>
        <begin position="101"/>
        <end position="230"/>
    </location>
</feature>
<evidence type="ECO:0000313" key="4">
    <source>
        <dbReference type="Ensembl" id="ENSSAUP00010014055.1"/>
    </source>
</evidence>
<feature type="transmembrane region" description="Helical" evidence="2">
    <location>
        <begin position="47"/>
        <end position="70"/>
    </location>
</feature>
<dbReference type="Proteomes" id="UP000472265">
    <property type="component" value="Chromosome 6"/>
</dbReference>
<proteinExistence type="inferred from homology"/>
<dbReference type="InterPro" id="IPR006757">
    <property type="entry name" value="OGF_rcpt"/>
</dbReference>
<keyword evidence="2" id="KW-0472">Membrane</keyword>
<evidence type="ECO:0000313" key="5">
    <source>
        <dbReference type="Proteomes" id="UP000472265"/>
    </source>
</evidence>
<dbReference type="PANTHER" id="PTHR14015">
    <property type="entry name" value="OPIOID GROWTH FACTOR RECEPTOR OGFR ZETA-TYPE OPIOID RECEPTOR"/>
    <property type="match status" value="1"/>
</dbReference>
<organism evidence="4 5">
    <name type="scientific">Sparus aurata</name>
    <name type="common">Gilthead sea bream</name>
    <dbReference type="NCBI Taxonomy" id="8175"/>
    <lineage>
        <taxon>Eukaryota</taxon>
        <taxon>Metazoa</taxon>
        <taxon>Chordata</taxon>
        <taxon>Craniata</taxon>
        <taxon>Vertebrata</taxon>
        <taxon>Euteleostomi</taxon>
        <taxon>Actinopterygii</taxon>
        <taxon>Neopterygii</taxon>
        <taxon>Teleostei</taxon>
        <taxon>Neoteleostei</taxon>
        <taxon>Acanthomorphata</taxon>
        <taxon>Eupercaria</taxon>
        <taxon>Spariformes</taxon>
        <taxon>Sparidae</taxon>
        <taxon>Sparus</taxon>
    </lineage>
</organism>
<comment type="similarity">
    <text evidence="1">Belongs to the opioid growth factor receptor family.</text>
</comment>
<accession>A0A671UJJ1</accession>
<dbReference type="GeneTree" id="ENSGT00390000018730"/>
<dbReference type="GO" id="GO:0016020">
    <property type="term" value="C:membrane"/>
    <property type="evidence" value="ECO:0007669"/>
    <property type="project" value="InterPro"/>
</dbReference>
<dbReference type="Pfam" id="PF04664">
    <property type="entry name" value="OGFr_N"/>
    <property type="match status" value="1"/>
</dbReference>
<keyword evidence="2" id="KW-1133">Transmembrane helix</keyword>
<evidence type="ECO:0000256" key="1">
    <source>
        <dbReference type="ARBA" id="ARBA00010365"/>
    </source>
</evidence>
<keyword evidence="5" id="KW-1185">Reference proteome</keyword>
<dbReference type="PANTHER" id="PTHR14015:SF1">
    <property type="entry name" value="OPIOID GROWTH FACTOR RECEPTOR"/>
    <property type="match status" value="1"/>
</dbReference>
<dbReference type="InterPro" id="IPR039574">
    <property type="entry name" value="OGFr"/>
</dbReference>
<sequence>MSASFLLLLLEQDDKPNLNFYLGWKPSEPDGEPTVTNTPESTDINEIGSLFVFILFCATTSTSVYILIYLGSTGVYIHTFHDEWAGNYYALEHVHTYIQCSSAKENLLKSYVLMLDFYGIKLCDEKTGEVKRAHNWRERFNNLDNHTHNNLRITRILKCLGNLGYAHYQAPLVRFFLEETLVHGQLPNVKESVLNYFVFAVLDKKERRNLLKFAYSKYDRQDEFVWCPKKIQRIWSRPEAQQGMKSFSP</sequence>
<dbReference type="GO" id="GO:0140625">
    <property type="term" value="F:opioid growth factor receptor activity"/>
    <property type="evidence" value="ECO:0007669"/>
    <property type="project" value="InterPro"/>
</dbReference>